<dbReference type="EMBL" id="AWVQ01000256">
    <property type="protein sequence ID" value="ERK71586.1"/>
    <property type="molecule type" value="Genomic_DNA"/>
</dbReference>
<dbReference type="HOGENOM" id="CLU_2474172_0_0_11"/>
<organism evidence="2 3">
    <name type="scientific">Leifsonia aquatica ATCC 14665</name>
    <dbReference type="NCBI Taxonomy" id="1358026"/>
    <lineage>
        <taxon>Bacteria</taxon>
        <taxon>Bacillati</taxon>
        <taxon>Actinomycetota</taxon>
        <taxon>Actinomycetes</taxon>
        <taxon>Micrococcales</taxon>
        <taxon>Microbacteriaceae</taxon>
        <taxon>Leifsonia</taxon>
    </lineage>
</organism>
<feature type="non-terminal residue" evidence="2">
    <location>
        <position position="88"/>
    </location>
</feature>
<evidence type="ECO:0000256" key="1">
    <source>
        <dbReference type="SAM" id="Phobius"/>
    </source>
</evidence>
<dbReference type="Proteomes" id="UP000016605">
    <property type="component" value="Unassembled WGS sequence"/>
</dbReference>
<evidence type="ECO:0000313" key="2">
    <source>
        <dbReference type="EMBL" id="ERK71586.1"/>
    </source>
</evidence>
<keyword evidence="1" id="KW-0812">Transmembrane</keyword>
<name>U2RRX9_LEIAQ</name>
<keyword evidence="1" id="KW-0472">Membrane</keyword>
<feature type="transmembrane region" description="Helical" evidence="1">
    <location>
        <begin position="36"/>
        <end position="57"/>
    </location>
</feature>
<feature type="transmembrane region" description="Helical" evidence="1">
    <location>
        <begin position="69"/>
        <end position="87"/>
    </location>
</feature>
<gene>
    <name evidence="2" type="ORF">N136_02063</name>
</gene>
<dbReference type="AlphaFoldDB" id="U2RRX9"/>
<accession>U2RRX9</accession>
<protein>
    <submittedName>
        <fullName evidence="2">Uncharacterized protein</fullName>
    </submittedName>
</protein>
<reference evidence="2 3" key="1">
    <citation type="submission" date="2013-08" db="EMBL/GenBank/DDBJ databases">
        <authorList>
            <person name="Weinstock G."/>
            <person name="Sodergren E."/>
            <person name="Wylie T."/>
            <person name="Fulton L."/>
            <person name="Fulton R."/>
            <person name="Fronick C."/>
            <person name="O'Laughlin M."/>
            <person name="Godfrey J."/>
            <person name="Miner T."/>
            <person name="Herter B."/>
            <person name="Appelbaum E."/>
            <person name="Cordes M."/>
            <person name="Lek S."/>
            <person name="Wollam A."/>
            <person name="Pepin K.H."/>
            <person name="Palsikar V.B."/>
            <person name="Mitreva M."/>
            <person name="Wilson R.K."/>
        </authorList>
    </citation>
    <scope>NUCLEOTIDE SEQUENCE [LARGE SCALE GENOMIC DNA]</scope>
    <source>
        <strain evidence="2 3">ATCC 14665</strain>
    </source>
</reference>
<keyword evidence="1" id="KW-1133">Transmembrane helix</keyword>
<evidence type="ECO:0000313" key="3">
    <source>
        <dbReference type="Proteomes" id="UP000016605"/>
    </source>
</evidence>
<proteinExistence type="predicted"/>
<comment type="caution">
    <text evidence="2">The sequence shown here is derived from an EMBL/GenBank/DDBJ whole genome shotgun (WGS) entry which is preliminary data.</text>
</comment>
<sequence length="88" mass="8540">MLGDMRASEADEDTTSTAGIATGRGTLLRASSVESVALGVGTLAFVAVGVVALFVFLGRHLTISGPGSIGEFAAVAGGVVALLAYGGG</sequence>